<sequence>MGSGKTRANPTNRPTVRHPSHDHPLRVFKSQEGDEIICSGCELELIGQAYKCTKSECNYFLHKSCFDLPGETLHKSHPNHPLTLVHSPPYDQSIFSCDACGEHGSGFTYHCSKCQYDVHVGCAFVPVTVQREDHEHPLTLLYNTPCKGREDGVTFICDVCEEDMQEHLWVYYCKECDYGTHVRSCATYEDTAPKKGEEKGETSSAASEVKSEMDAKMEMAMMQVQLDAIDAAGRKSVSNSDFVLSLKPSVRHPSHNHPLRGHKALAEEETICSGCDLDLIGAAFKCTKSECDYFLHKSCVDLPRETRHKSHPDHPLTLLYSPPYESSTYECSACSEYGSGFVYNCSICQFDLHVGCISMPESVEREGHEHPLTLLYCSPYTNGLIVKCDVCQETVPDHLWSYYCKECDYGTHLHSCEVEEVVEPKRGGGKASTSGNKGGGRGSAASELAAMLEAQREMDRMQIELHMEMQRAKIAKKARKACLKLI</sequence>
<evidence type="ECO:0000256" key="3">
    <source>
        <dbReference type="ARBA" id="ARBA00022771"/>
    </source>
</evidence>
<feature type="region of interest" description="Disordered" evidence="6">
    <location>
        <begin position="1"/>
        <end position="23"/>
    </location>
</feature>
<dbReference type="SUPFAM" id="SSF57889">
    <property type="entry name" value="Cysteine-rich domain"/>
    <property type="match status" value="5"/>
</dbReference>
<evidence type="ECO:0000259" key="7">
    <source>
        <dbReference type="SMART" id="SM00249"/>
    </source>
</evidence>
<evidence type="ECO:0000256" key="5">
    <source>
        <dbReference type="SAM" id="Coils"/>
    </source>
</evidence>
<comment type="caution">
    <text evidence="8">The sequence shown here is derived from an EMBL/GenBank/DDBJ whole genome shotgun (WGS) entry which is preliminary data.</text>
</comment>
<dbReference type="Proteomes" id="UP000824890">
    <property type="component" value="Unassembled WGS sequence"/>
</dbReference>
<feature type="coiled-coil region" evidence="5">
    <location>
        <begin position="444"/>
        <end position="471"/>
    </location>
</feature>
<gene>
    <name evidence="8" type="ORF">HID58_016539</name>
</gene>
<dbReference type="InterPro" id="IPR004146">
    <property type="entry name" value="DC1"/>
</dbReference>
<keyword evidence="4" id="KW-0862">Zinc</keyword>
<evidence type="ECO:0000256" key="4">
    <source>
        <dbReference type="ARBA" id="ARBA00022833"/>
    </source>
</evidence>
<evidence type="ECO:0000256" key="6">
    <source>
        <dbReference type="SAM" id="MobiDB-lite"/>
    </source>
</evidence>
<dbReference type="InterPro" id="IPR001965">
    <property type="entry name" value="Znf_PHD"/>
</dbReference>
<protein>
    <recommendedName>
        <fullName evidence="7">Zinc finger PHD-type domain-containing protein</fullName>
    </recommendedName>
</protein>
<dbReference type="PANTHER" id="PTHR46288:SF36">
    <property type="entry name" value="CYSTEINE_HISTIDINE-RICH C1 DOMAIN FAMILY PROTEIN"/>
    <property type="match status" value="1"/>
</dbReference>
<name>A0ABQ8DN68_BRANA</name>
<feature type="domain" description="Zinc finger PHD-type" evidence="7">
    <location>
        <begin position="96"/>
        <end position="161"/>
    </location>
</feature>
<evidence type="ECO:0000313" key="8">
    <source>
        <dbReference type="EMBL" id="KAH0930812.1"/>
    </source>
</evidence>
<accession>A0ABQ8DN68</accession>
<feature type="domain" description="Zinc finger PHD-type" evidence="7">
    <location>
        <begin position="271"/>
        <end position="335"/>
    </location>
</feature>
<dbReference type="EMBL" id="JAGKQM010000004">
    <property type="protein sequence ID" value="KAH0930812.1"/>
    <property type="molecule type" value="Genomic_DNA"/>
</dbReference>
<dbReference type="InterPro" id="IPR046349">
    <property type="entry name" value="C1-like_sf"/>
</dbReference>
<keyword evidence="9" id="KW-1185">Reference proteome</keyword>
<evidence type="ECO:0000256" key="2">
    <source>
        <dbReference type="ARBA" id="ARBA00022737"/>
    </source>
</evidence>
<keyword evidence="1" id="KW-0479">Metal-binding</keyword>
<feature type="compositionally biased region" description="Polar residues" evidence="6">
    <location>
        <begin position="1"/>
        <end position="14"/>
    </location>
</feature>
<keyword evidence="2" id="KW-0677">Repeat</keyword>
<dbReference type="SMART" id="SM00249">
    <property type="entry name" value="PHD"/>
    <property type="match status" value="2"/>
</dbReference>
<organism evidence="8 9">
    <name type="scientific">Brassica napus</name>
    <name type="common">Rape</name>
    <dbReference type="NCBI Taxonomy" id="3708"/>
    <lineage>
        <taxon>Eukaryota</taxon>
        <taxon>Viridiplantae</taxon>
        <taxon>Streptophyta</taxon>
        <taxon>Embryophyta</taxon>
        <taxon>Tracheophyta</taxon>
        <taxon>Spermatophyta</taxon>
        <taxon>Magnoliopsida</taxon>
        <taxon>eudicotyledons</taxon>
        <taxon>Gunneridae</taxon>
        <taxon>Pentapetalae</taxon>
        <taxon>rosids</taxon>
        <taxon>malvids</taxon>
        <taxon>Brassicales</taxon>
        <taxon>Brassicaceae</taxon>
        <taxon>Brassiceae</taxon>
        <taxon>Brassica</taxon>
    </lineage>
</organism>
<dbReference type="Pfam" id="PF03107">
    <property type="entry name" value="C1_2"/>
    <property type="match status" value="6"/>
</dbReference>
<proteinExistence type="predicted"/>
<evidence type="ECO:0000313" key="9">
    <source>
        <dbReference type="Proteomes" id="UP000824890"/>
    </source>
</evidence>
<keyword evidence="3" id="KW-0863">Zinc-finger</keyword>
<keyword evidence="5" id="KW-0175">Coiled coil</keyword>
<reference evidence="8 9" key="1">
    <citation type="submission" date="2021-05" db="EMBL/GenBank/DDBJ databases">
        <title>Genome Assembly of Synthetic Allotetraploid Brassica napus Reveals Homoeologous Exchanges between Subgenomes.</title>
        <authorList>
            <person name="Davis J.T."/>
        </authorList>
    </citation>
    <scope>NUCLEOTIDE SEQUENCE [LARGE SCALE GENOMIC DNA]</scope>
    <source>
        <strain evidence="9">cv. Da-Ae</strain>
        <tissue evidence="8">Seedling</tissue>
    </source>
</reference>
<dbReference type="PANTHER" id="PTHR46288">
    <property type="entry name" value="PHORBOL-ESTER/DAG-TYPE DOMAIN-CONTAINING PROTEIN"/>
    <property type="match status" value="1"/>
</dbReference>
<evidence type="ECO:0000256" key="1">
    <source>
        <dbReference type="ARBA" id="ARBA00022723"/>
    </source>
</evidence>